<dbReference type="EMBL" id="DUZY01000004">
    <property type="protein sequence ID" value="DAD35796.1"/>
    <property type="molecule type" value="Genomic_DNA"/>
</dbReference>
<evidence type="ECO:0000256" key="6">
    <source>
        <dbReference type="ARBA" id="ARBA00023136"/>
    </source>
</evidence>
<evidence type="ECO:0000313" key="9">
    <source>
        <dbReference type="Proteomes" id="UP000607653"/>
    </source>
</evidence>
<dbReference type="Proteomes" id="UP000607653">
    <property type="component" value="Unassembled WGS sequence"/>
</dbReference>
<reference evidence="8 9" key="1">
    <citation type="journal article" date="2020" name="Mol. Biol. Evol.">
        <title>Distinct Expression and Methylation Patterns for Genes with Different Fates following a Single Whole-Genome Duplication in Flowering Plants.</title>
        <authorList>
            <person name="Shi T."/>
            <person name="Rahmani R.S."/>
            <person name="Gugger P.F."/>
            <person name="Wang M."/>
            <person name="Li H."/>
            <person name="Zhang Y."/>
            <person name="Li Z."/>
            <person name="Wang Q."/>
            <person name="Van de Peer Y."/>
            <person name="Marchal K."/>
            <person name="Chen J."/>
        </authorList>
    </citation>
    <scope>NUCLEOTIDE SEQUENCE [LARGE SCALE GENOMIC DNA]</scope>
    <source>
        <tissue evidence="8">Leaf</tissue>
    </source>
</reference>
<dbReference type="GO" id="GO:0016020">
    <property type="term" value="C:membrane"/>
    <property type="evidence" value="ECO:0007669"/>
    <property type="project" value="UniProtKB-SubCell"/>
</dbReference>
<keyword evidence="4 7" id="KW-0812">Transmembrane</keyword>
<evidence type="ECO:0000256" key="3">
    <source>
        <dbReference type="ARBA" id="ARBA00022448"/>
    </source>
</evidence>
<organism evidence="8 9">
    <name type="scientific">Nelumbo nucifera</name>
    <name type="common">Sacred lotus</name>
    <dbReference type="NCBI Taxonomy" id="4432"/>
    <lineage>
        <taxon>Eukaryota</taxon>
        <taxon>Viridiplantae</taxon>
        <taxon>Streptophyta</taxon>
        <taxon>Embryophyta</taxon>
        <taxon>Tracheophyta</taxon>
        <taxon>Spermatophyta</taxon>
        <taxon>Magnoliopsida</taxon>
        <taxon>Proteales</taxon>
        <taxon>Nelumbonaceae</taxon>
        <taxon>Nelumbo</taxon>
    </lineage>
</organism>
<protein>
    <submittedName>
        <fullName evidence="8">Uncharacterized protein</fullName>
    </submittedName>
</protein>
<sequence length="110" mass="12134">MNTYLFAAYTILGLVNSFTNYLYGFGLSHLPISTDVFAFLQVGQKFMFYSINSVVLLTMGAIVLALHASSDRPAIESNTQYYVGFAMTVSAALINGLTSPLIELMYKKLK</sequence>
<evidence type="ECO:0000313" key="8">
    <source>
        <dbReference type="EMBL" id="DAD35796.1"/>
    </source>
</evidence>
<comment type="caution">
    <text evidence="8">The sequence shown here is derived from an EMBL/GenBank/DDBJ whole genome shotgun (WGS) entry which is preliminary data.</text>
</comment>
<dbReference type="PANTHER" id="PTHR31376">
    <property type="entry name" value="OS09G0467300 PROTEIN-RELATED"/>
    <property type="match status" value="1"/>
</dbReference>
<gene>
    <name evidence="8" type="ORF">HUJ06_006436</name>
</gene>
<dbReference type="Pfam" id="PF16913">
    <property type="entry name" value="PUNUT"/>
    <property type="match status" value="1"/>
</dbReference>
<keyword evidence="9" id="KW-1185">Reference proteome</keyword>
<keyword evidence="6 7" id="KW-0472">Membrane</keyword>
<evidence type="ECO:0000256" key="1">
    <source>
        <dbReference type="ARBA" id="ARBA00004370"/>
    </source>
</evidence>
<keyword evidence="5 7" id="KW-1133">Transmembrane helix</keyword>
<name>A0A822YYI8_NELNU</name>
<accession>A0A822YYI8</accession>
<dbReference type="AlphaFoldDB" id="A0A822YYI8"/>
<comment type="similarity">
    <text evidence="2">Belongs to the purine permeases (TC 2.A.7.14) family.</text>
</comment>
<dbReference type="PANTHER" id="PTHR31376:SF105">
    <property type="entry name" value="PURINE PERMEASE-RELATED"/>
    <property type="match status" value="1"/>
</dbReference>
<evidence type="ECO:0000256" key="7">
    <source>
        <dbReference type="SAM" id="Phobius"/>
    </source>
</evidence>
<feature type="transmembrane region" description="Helical" evidence="7">
    <location>
        <begin position="6"/>
        <end position="25"/>
    </location>
</feature>
<dbReference type="GO" id="GO:0005345">
    <property type="term" value="F:purine nucleobase transmembrane transporter activity"/>
    <property type="evidence" value="ECO:0007669"/>
    <property type="project" value="UniProtKB-ARBA"/>
</dbReference>
<feature type="transmembrane region" description="Helical" evidence="7">
    <location>
        <begin position="81"/>
        <end position="102"/>
    </location>
</feature>
<dbReference type="InterPro" id="IPR030182">
    <property type="entry name" value="PUP_plant"/>
</dbReference>
<keyword evidence="3" id="KW-0813">Transport</keyword>
<proteinExistence type="inferred from homology"/>
<feature type="transmembrane region" description="Helical" evidence="7">
    <location>
        <begin position="46"/>
        <end position="69"/>
    </location>
</feature>
<evidence type="ECO:0000256" key="2">
    <source>
        <dbReference type="ARBA" id="ARBA00006213"/>
    </source>
</evidence>
<evidence type="ECO:0000256" key="5">
    <source>
        <dbReference type="ARBA" id="ARBA00022989"/>
    </source>
</evidence>
<evidence type="ECO:0000256" key="4">
    <source>
        <dbReference type="ARBA" id="ARBA00022692"/>
    </source>
</evidence>
<dbReference type="GO" id="GO:0015211">
    <property type="term" value="F:purine nucleoside transmembrane transporter activity"/>
    <property type="evidence" value="ECO:0007669"/>
    <property type="project" value="InterPro"/>
</dbReference>
<comment type="subcellular location">
    <subcellularLocation>
        <location evidence="1">Membrane</location>
    </subcellularLocation>
</comment>